<dbReference type="Pfam" id="PF13403">
    <property type="entry name" value="Hint_2"/>
    <property type="match status" value="1"/>
</dbReference>
<dbReference type="SUPFAM" id="SSF51294">
    <property type="entry name" value="Hedgehog/intein (Hint) domain"/>
    <property type="match status" value="1"/>
</dbReference>
<dbReference type="InterPro" id="IPR001343">
    <property type="entry name" value="Hemolysn_Ca-bd"/>
</dbReference>
<protein>
    <submittedName>
        <fullName evidence="5">Hint domain-containing protein</fullName>
    </submittedName>
</protein>
<dbReference type="PANTHER" id="PTHR38340:SF1">
    <property type="entry name" value="S-LAYER PROTEIN"/>
    <property type="match status" value="1"/>
</dbReference>
<dbReference type="Proteomes" id="UP001138961">
    <property type="component" value="Unassembled WGS sequence"/>
</dbReference>
<evidence type="ECO:0000313" key="6">
    <source>
        <dbReference type="Proteomes" id="UP001138961"/>
    </source>
</evidence>
<evidence type="ECO:0000259" key="4">
    <source>
        <dbReference type="Pfam" id="PF13403"/>
    </source>
</evidence>
<dbReference type="InterPro" id="IPR036844">
    <property type="entry name" value="Hint_dom_sf"/>
</dbReference>
<dbReference type="RefSeq" id="WP_226746795.1">
    <property type="nucleotide sequence ID" value="NZ_JAJATZ010000001.1"/>
</dbReference>
<feature type="region of interest" description="Disordered" evidence="3">
    <location>
        <begin position="1576"/>
        <end position="1629"/>
    </location>
</feature>
<dbReference type="InterPro" id="IPR011049">
    <property type="entry name" value="Serralysin-like_metalloprot_C"/>
</dbReference>
<feature type="compositionally biased region" description="Polar residues" evidence="3">
    <location>
        <begin position="2069"/>
        <end position="2086"/>
    </location>
</feature>
<sequence>MPNGYQINLGNNVLNGGDAGNTGITTFTTDRIIGTGSVTVNYTANIFDFGGTNVTRTGTYYLGTNGIVYFVPDTAFPNNVNSVTVQSAPNFSLYTGTANNDTALNGSNGSDLIYGGTNTSGTGTGSDTISAGRGNDEVYAGDGADTVFGGSGNDLIYGGTGDDRLNGNGGNDVLYGGDGNDSLLGGMGTDSLFGGQGNDRIDAGAGNDYIDAGEGNNSVMGGTGADTIFAGSGADTLSGNAGRDTINAGGGSDTVYGGDSNDSINAGTGNDTVYGEAGNDSILGGDGNDTLYGDDPASATVATETLRWTTQAASGTNVRNGFTQDTGSVNVSVSFRDDGSLVETTTSNVPIFTGTTGISTTSSVFLRGEAGNTGTTTIDFAADPNSGVTDAVSNVGFWITDIDGVSDGTNNFYDQIVVTAYNSDGVQVPVTITLPTGGNDIVSGQTVTASLDNDEPIQADGAAYFQVAGPVSSIVINFNNANGGTTNHAVYLSDVTFTTIAPTPGDDTIDGGTGDDVIYGGGGADYLIGREGSDTIYGGDGDDFIDDVPGAEDGVSADTFFGGAGNDTFWSGGGADEVYGGTGNDFIFGQEGDDTLFGDAGTDTIDGGLGNDSLYGGIGADSLIGGDGNDVFDGGQDNDRLSGGSGDDLMAGGTGDDTISGDAGADFILGEAGNDVVFGGDGNDIIGDIELEVGDDVLYGDAGDDGLAGGTGNDTLFGGTGNDVLLGGSGNDSLYGDAGNDLFSVGDQDDSNVVQGGEDVGDTDVDTLNLYNTSSTDGVTVVYSSAEAGRVDFNATTASVDFTQIERLETTSFDDTVDASAAASGISIGTGTGDDSVIGSSGNDTIDAGIGADSVQGGAGNDLIDLGVADLMDDTVVLTNGSGDDTILGFEAPLDNGDGTFSGRDQLNVAGLLDAGGDPVNHHDVVVTDDGGSARLTFPNGETVLLAGVSPTDAQNPFFLAAMGIPLSDGTVSGTAGADTIGPGYVDADGDTVDDNDAILAGDTGNDDLIEAGGGDDSVFAGLGNDAVFGGSGNDTLDGGAGDDTLSGDAGDDTFVVTAGGGNDTIVGGELDETAGDTLDATALTDDATLVLGGNEDGDLSYAGEVTTFSEIENILLGSGDDVVFVGAGDETVDTGEGDDTIQLSDNFGDATIAGGDNTLPVGDLLSAQSVTQDLTVTLGPDGSGTLSDADNTLTFSQIERIVTGTGDDSVIGSAGDDNVSLGAGDDSMAGGAGNDQIAGEAGADTIDGGAGNDQIDLGLNDAANDTVVLQDGSGDDVITAFEGPIDNGNGTFTGRDLLDVSDLQGPDGLPVNTNDVTVSDQAGSALLTFANGETVLLDGVTAAELNSPFALAAIGIPLPDGTVSGTAGDDIIDAAYTGDPDGDRVDADDAILAGDTQNDDLIEAGDGNDSIDAGDGNDHVLAGTGNDTIRGGTGDDSLFGQAGSDEIFGGDGNDIVDGGDGGTDADTLFGGAGNDELIGDDGNDTLVGGSGDDQQFGNGGDDTFVVDNDFGNDLIIGGETQEVTGDVLDAAATTQNLTLDLTQNGSADGESGTLSNGAQTLTFAEIEAVRLGSGNDTVLGSSDDDSVASGAGNDTLTGGAGNDSLSGEAGDDTFVFDDGFGQDNIDGGTQTTADRLDATAVDADTTLSLTGTGTGILTQAANNVSFTEIEEFFLGSGNDTVFGGEGDDVVELGAGDDVFALFNGFGNDDITGGEAGETTGDVLDGSALTEDVDVTLTTPESGSITNGTDTTSFAQMELVRTGAGNDTVSGSAGDDSVATGAGDDTIIAGAGNDSIDAGTGADTVAGGAGNDTIRLGAADGAEDTIVLEDNGGDDTVFDFEGPIDNGDGTFTGRDLLDVTGLTGPDGLPVNTNDVTVSDQGGNALLTFSNGETVLLSGVDPVTLQSPFALAAIGIRLPDGTVSGTAGDDTIDAAYTGDPDGDRVDAGDAIIPGDTGDDDLIEAGAGNDTVFAGLGDDEIYGEDGADEIYGGAGNDSIFGGDGDDDLVLNDGFGNDTLVGGEAGETRGDVLDGSGLTQDVTVAFDGAESGTVSNGPDLATFAEVEAVSTGAGNDTVSGDAGSQTVSTGAGDDTIDLGAEGDSIDAGAGNDIITVGEGDNVSGGDGDDTFVITDQPGTETINIFGGGGDETTGDRLVLGRLGNLNQILADATIDANGSYSGTATLDDGTTLNFSDIEEIICFTPGAMIATPRGARDVATLRVGDMVVTRDHGLQPIRWIQSRTVPARGRFAPIRIRPGVVTGQETDLLVSPQHRMLFQGYRAELLFGESEVLVPAKHLLDGHDVTQETGGDVTYIHMMFDCHEVIFANGAATESFHPGDVGMNGITDRARAELFDLFPDLRADVHHYGDTARRCLRRHEAQLLLAGNLR</sequence>
<keyword evidence="2" id="KW-0964">Secreted</keyword>
<comment type="caution">
    <text evidence="5">The sequence shown here is derived from an EMBL/GenBank/DDBJ whole genome shotgun (WGS) entry which is preliminary data.</text>
</comment>
<evidence type="ECO:0000256" key="3">
    <source>
        <dbReference type="SAM" id="MobiDB-lite"/>
    </source>
</evidence>
<evidence type="ECO:0000313" key="5">
    <source>
        <dbReference type="EMBL" id="MCB5197665.1"/>
    </source>
</evidence>
<comment type="subcellular location">
    <subcellularLocation>
        <location evidence="1">Secreted</location>
    </subcellularLocation>
</comment>
<dbReference type="PRINTS" id="PR00313">
    <property type="entry name" value="CABNDNGRPT"/>
</dbReference>
<dbReference type="InterPro" id="IPR028992">
    <property type="entry name" value="Hedgehog/Intein_dom"/>
</dbReference>
<dbReference type="SUPFAM" id="SSF51120">
    <property type="entry name" value="beta-Roll"/>
    <property type="match status" value="15"/>
</dbReference>
<feature type="domain" description="Hedgehog/Intein (Hint)" evidence="4">
    <location>
        <begin position="2198"/>
        <end position="2337"/>
    </location>
</feature>
<dbReference type="EMBL" id="JAJATZ010000001">
    <property type="protein sequence ID" value="MCB5197665.1"/>
    <property type="molecule type" value="Genomic_DNA"/>
</dbReference>
<evidence type="ECO:0000256" key="1">
    <source>
        <dbReference type="ARBA" id="ARBA00004613"/>
    </source>
</evidence>
<dbReference type="InterPro" id="IPR050557">
    <property type="entry name" value="RTX_toxin/Mannuronan_C5-epim"/>
</dbReference>
<proteinExistence type="predicted"/>
<name>A0ABS8BPL4_9RHOB</name>
<evidence type="ECO:0000256" key="2">
    <source>
        <dbReference type="ARBA" id="ARBA00022525"/>
    </source>
</evidence>
<feature type="region of interest" description="Disordered" evidence="3">
    <location>
        <begin position="2069"/>
        <end position="2108"/>
    </location>
</feature>
<reference evidence="5" key="1">
    <citation type="submission" date="2021-10" db="EMBL/GenBank/DDBJ databases">
        <title>Loktanella gaetbuli sp. nov., isolated from a tidal flat.</title>
        <authorList>
            <person name="Park S."/>
            <person name="Yoon J.-H."/>
        </authorList>
    </citation>
    <scope>NUCLEOTIDE SEQUENCE</scope>
    <source>
        <strain evidence="5">TSTF-M6</strain>
    </source>
</reference>
<gene>
    <name evidence="5" type="ORF">LGQ03_00275</name>
</gene>
<keyword evidence="6" id="KW-1185">Reference proteome</keyword>
<dbReference type="InterPro" id="IPR018511">
    <property type="entry name" value="Hemolysin-typ_Ca-bd_CS"/>
</dbReference>
<dbReference type="Pfam" id="PF00353">
    <property type="entry name" value="HemolysinCabind"/>
    <property type="match status" value="22"/>
</dbReference>
<dbReference type="Gene3D" id="2.170.16.10">
    <property type="entry name" value="Hedgehog/Intein (Hint) domain"/>
    <property type="match status" value="1"/>
</dbReference>
<dbReference type="Gene3D" id="2.150.10.10">
    <property type="entry name" value="Serralysin-like metalloprotease, C-terminal"/>
    <property type="match status" value="14"/>
</dbReference>
<dbReference type="PANTHER" id="PTHR38340">
    <property type="entry name" value="S-LAYER PROTEIN"/>
    <property type="match status" value="1"/>
</dbReference>
<dbReference type="PROSITE" id="PS00330">
    <property type="entry name" value="HEMOLYSIN_CALCIUM"/>
    <property type="match status" value="15"/>
</dbReference>
<accession>A0ABS8BPL4</accession>
<organism evidence="5 6">
    <name type="scientific">Loktanella gaetbuli</name>
    <dbReference type="NCBI Taxonomy" id="2881335"/>
    <lineage>
        <taxon>Bacteria</taxon>
        <taxon>Pseudomonadati</taxon>
        <taxon>Pseudomonadota</taxon>
        <taxon>Alphaproteobacteria</taxon>
        <taxon>Rhodobacterales</taxon>
        <taxon>Roseobacteraceae</taxon>
        <taxon>Loktanella</taxon>
    </lineage>
</organism>